<dbReference type="InterPro" id="IPR001242">
    <property type="entry name" value="Condensation_dom"/>
</dbReference>
<organism evidence="3 4">
    <name type="scientific">Streptomyces parvus</name>
    <dbReference type="NCBI Taxonomy" id="66428"/>
    <lineage>
        <taxon>Bacteria</taxon>
        <taxon>Bacillati</taxon>
        <taxon>Actinomycetota</taxon>
        <taxon>Actinomycetes</taxon>
        <taxon>Kitasatosporales</taxon>
        <taxon>Streptomycetaceae</taxon>
        <taxon>Streptomyces</taxon>
    </lineage>
</organism>
<dbReference type="Proteomes" id="UP000323242">
    <property type="component" value="Unassembled WGS sequence"/>
</dbReference>
<dbReference type="AlphaFoldDB" id="A0A5D4JEM7"/>
<dbReference type="InterPro" id="IPR010060">
    <property type="entry name" value="NRPS_synth"/>
</dbReference>
<sequence length="313" mass="33013">SWRILLEDLAAAYQGAPLPAKTTSFKEWATRLQQAGDPAEDAYWDTVPATALPVDHPGGDNTLASAESVAVELDEAETRALLTEVPAAYRTQINDVLLTALAQTLAGWTGQDTVTVALEGHGREELFDDVDLSRTVGWFTSLFPVALAPGGQEPGSALKAVKEQLRAVPRRGVGYGLTHDLTGIPAGLSFNYLGQLDSGTGTGTGTGDGPFTPVDEPAGRPVSLLGRRAHTLDVNAAVRDGRLNVAWTYSSNLHDRATVTGLAGDFITRMRVLIEHCLGSEAGGVTPSDFPLAGLEAGELDSLLDALDDLDKE</sequence>
<feature type="non-terminal residue" evidence="3">
    <location>
        <position position="1"/>
    </location>
</feature>
<accession>A0A5D4JEM7</accession>
<name>A0A5D4JEM7_9ACTN</name>
<feature type="domain" description="Condensation" evidence="2">
    <location>
        <begin position="1"/>
        <end position="282"/>
    </location>
</feature>
<dbReference type="Gene3D" id="3.30.559.30">
    <property type="entry name" value="Nonribosomal peptide synthetase, condensation domain"/>
    <property type="match status" value="1"/>
</dbReference>
<dbReference type="GO" id="GO:0003824">
    <property type="term" value="F:catalytic activity"/>
    <property type="evidence" value="ECO:0007669"/>
    <property type="project" value="InterPro"/>
</dbReference>
<evidence type="ECO:0000313" key="4">
    <source>
        <dbReference type="Proteomes" id="UP000323242"/>
    </source>
</evidence>
<feature type="region of interest" description="Disordered" evidence="1">
    <location>
        <begin position="199"/>
        <end position="218"/>
    </location>
</feature>
<dbReference type="SUPFAM" id="SSF52777">
    <property type="entry name" value="CoA-dependent acyltransferases"/>
    <property type="match status" value="2"/>
</dbReference>
<dbReference type="NCBIfam" id="TIGR01720">
    <property type="entry name" value="NRPS-para261"/>
    <property type="match status" value="1"/>
</dbReference>
<evidence type="ECO:0000313" key="3">
    <source>
        <dbReference type="EMBL" id="TYR63264.1"/>
    </source>
</evidence>
<proteinExistence type="predicted"/>
<dbReference type="PANTHER" id="PTHR45398">
    <property type="match status" value="1"/>
</dbReference>
<dbReference type="EMBL" id="VSZQ01000088">
    <property type="protein sequence ID" value="TYR63264.1"/>
    <property type="molecule type" value="Genomic_DNA"/>
</dbReference>
<dbReference type="RefSeq" id="WP_262388181.1">
    <property type="nucleotide sequence ID" value="NZ_VSZQ01000088.1"/>
</dbReference>
<keyword evidence="4" id="KW-1185">Reference proteome</keyword>
<protein>
    <submittedName>
        <fullName evidence="3">Non-ribosomal peptide synthetase</fullName>
    </submittedName>
</protein>
<evidence type="ECO:0000259" key="2">
    <source>
        <dbReference type="Pfam" id="PF00668"/>
    </source>
</evidence>
<comment type="caution">
    <text evidence="3">The sequence shown here is derived from an EMBL/GenBank/DDBJ whole genome shotgun (WGS) entry which is preliminary data.</text>
</comment>
<dbReference type="PANTHER" id="PTHR45398:SF1">
    <property type="entry name" value="ENZYME, PUTATIVE (JCVI)-RELATED"/>
    <property type="match status" value="1"/>
</dbReference>
<evidence type="ECO:0000256" key="1">
    <source>
        <dbReference type="SAM" id="MobiDB-lite"/>
    </source>
</evidence>
<reference evidence="3 4" key="1">
    <citation type="submission" date="2019-08" db="EMBL/GenBank/DDBJ databases">
        <title>Draft genome for granaticin producer strain Streptomyces parvus C05.</title>
        <authorList>
            <person name="Gonzalez-Pimentel J.L."/>
        </authorList>
    </citation>
    <scope>NUCLEOTIDE SEQUENCE [LARGE SCALE GENOMIC DNA]</scope>
    <source>
        <strain evidence="3 4">C05</strain>
    </source>
</reference>
<gene>
    <name evidence="3" type="ORF">FY004_17650</name>
</gene>
<dbReference type="Pfam" id="PF00668">
    <property type="entry name" value="Condensation"/>
    <property type="match status" value="1"/>
</dbReference>